<dbReference type="OrthoDB" id="446074at2759"/>
<keyword evidence="2" id="KW-0028">Amino-acid biosynthesis</keyword>
<dbReference type="EMBL" id="LSSL01000268">
    <property type="protein sequence ID" value="OLY85026.1"/>
    <property type="molecule type" value="Genomic_DNA"/>
</dbReference>
<dbReference type="InterPro" id="IPR044524">
    <property type="entry name" value="Isoase_HisA-like"/>
</dbReference>
<proteinExistence type="inferred from homology"/>
<comment type="caution">
    <text evidence="3">The sequence shown here is derived from an EMBL/GenBank/DDBJ whole genome shotgun (WGS) entry which is preliminary data.</text>
</comment>
<dbReference type="PANTHER" id="PTHR43090:SF2">
    <property type="entry name" value="1-(5-PHOSPHORIBOSYL)-5-[(5-PHOSPHORIBOSYLAMINO)METHYLIDENEAMINO] IMIDAZOLE-4-CARBOXAMIDE ISOMERASE"/>
    <property type="match status" value="1"/>
</dbReference>
<name>A0A1R0H7C3_9FUNG</name>
<dbReference type="GO" id="GO:0000105">
    <property type="term" value="P:L-histidine biosynthetic process"/>
    <property type="evidence" value="ECO:0007669"/>
    <property type="project" value="UniProtKB-KW"/>
</dbReference>
<dbReference type="GO" id="GO:0005737">
    <property type="term" value="C:cytoplasm"/>
    <property type="evidence" value="ECO:0007669"/>
    <property type="project" value="TreeGrafter"/>
</dbReference>
<organism evidence="3 4">
    <name type="scientific">Smittium mucronatum</name>
    <dbReference type="NCBI Taxonomy" id="133383"/>
    <lineage>
        <taxon>Eukaryota</taxon>
        <taxon>Fungi</taxon>
        <taxon>Fungi incertae sedis</taxon>
        <taxon>Zoopagomycota</taxon>
        <taxon>Kickxellomycotina</taxon>
        <taxon>Harpellomycetes</taxon>
        <taxon>Harpellales</taxon>
        <taxon>Legeriomycetaceae</taxon>
        <taxon>Smittium</taxon>
    </lineage>
</organism>
<dbReference type="Proteomes" id="UP000187455">
    <property type="component" value="Unassembled WGS sequence"/>
</dbReference>
<dbReference type="InterPro" id="IPR013785">
    <property type="entry name" value="Aldolase_TIM"/>
</dbReference>
<evidence type="ECO:0000256" key="1">
    <source>
        <dbReference type="ARBA" id="ARBA00009667"/>
    </source>
</evidence>
<dbReference type="Gene3D" id="3.20.20.70">
    <property type="entry name" value="Aldolase class I"/>
    <property type="match status" value="2"/>
</dbReference>
<dbReference type="AlphaFoldDB" id="A0A1R0H7C3"/>
<keyword evidence="2" id="KW-0368">Histidine biosynthesis</keyword>
<evidence type="ECO:0000313" key="3">
    <source>
        <dbReference type="EMBL" id="OLY85026.1"/>
    </source>
</evidence>
<dbReference type="InterPro" id="IPR006062">
    <property type="entry name" value="His_biosynth"/>
</dbReference>
<sequence>MTPRPKTKFKPCIDLHDGHVKQIVGGSLNDSSDNVKTNFVSSKPSSYYADLYKKHNLVGGHVIKLGSGNDSAATEALKAWPKGLQIGGGINIDNAKKWLDLGASLGDWVNIPTTYAGGASGRFSYIFIDLINFHPFNPFPKLYIQVVTLSKFFLIDFSDLKKVDELSNGKVDLTIGRCLKN</sequence>
<dbReference type="STRING" id="133383.A0A1R0H7C3"/>
<dbReference type="SUPFAM" id="SSF51366">
    <property type="entry name" value="Ribulose-phoshate binding barrel"/>
    <property type="match status" value="1"/>
</dbReference>
<protein>
    <submittedName>
        <fullName evidence="3">1-(5-phosphoribosyl)-5-[(5-phosphoribosylamino)methylideneamino] imidazole-4-carboxamide isomerase</fullName>
    </submittedName>
</protein>
<dbReference type="GO" id="GO:0003949">
    <property type="term" value="F:1-(5-phosphoribosyl)-5-[(5-phosphoribosylamino)methylideneamino]imidazole-4-carboxamide isomerase activity"/>
    <property type="evidence" value="ECO:0007669"/>
    <property type="project" value="InterPro"/>
</dbReference>
<dbReference type="InterPro" id="IPR011060">
    <property type="entry name" value="RibuloseP-bd_barrel"/>
</dbReference>
<reference evidence="3 4" key="1">
    <citation type="journal article" date="2016" name="Mol. Biol. Evol.">
        <title>Genome-Wide Survey of Gut Fungi (Harpellales) Reveals the First Horizontally Transferred Ubiquitin Gene from a Mosquito Host.</title>
        <authorList>
            <person name="Wang Y."/>
            <person name="White M.M."/>
            <person name="Kvist S."/>
            <person name="Moncalvo J.M."/>
        </authorList>
    </citation>
    <scope>NUCLEOTIDE SEQUENCE [LARGE SCALE GENOMIC DNA]</scope>
    <source>
        <strain evidence="3 4">ALG-7-W6</strain>
    </source>
</reference>
<comment type="similarity">
    <text evidence="1 2">Belongs to the HisA/HisF family.</text>
</comment>
<dbReference type="Pfam" id="PF00977">
    <property type="entry name" value="His_biosynth"/>
    <property type="match status" value="1"/>
</dbReference>
<dbReference type="GO" id="GO:0000162">
    <property type="term" value="P:L-tryptophan biosynthetic process"/>
    <property type="evidence" value="ECO:0007669"/>
    <property type="project" value="TreeGrafter"/>
</dbReference>
<evidence type="ECO:0000313" key="4">
    <source>
        <dbReference type="Proteomes" id="UP000187455"/>
    </source>
</evidence>
<dbReference type="PANTHER" id="PTHR43090">
    <property type="entry name" value="1-(5-PHOSPHORIBOSYL)-5-[(5-PHOSPHORIBOSYLAMINO)METHYLIDENEAMINO] IMIDAZOLE-4-CARBOXAMIDE ISOMERASE"/>
    <property type="match status" value="1"/>
</dbReference>
<accession>A0A1R0H7C3</accession>
<keyword evidence="4" id="KW-1185">Reference proteome</keyword>
<gene>
    <name evidence="3" type="ORF">AYI68_g798</name>
</gene>
<keyword evidence="3" id="KW-0413">Isomerase</keyword>
<evidence type="ECO:0000256" key="2">
    <source>
        <dbReference type="RuleBase" id="RU003657"/>
    </source>
</evidence>